<evidence type="ECO:0000313" key="3">
    <source>
        <dbReference type="EMBL" id="KIH51844.1"/>
    </source>
</evidence>
<dbReference type="GO" id="GO:0005737">
    <property type="term" value="C:cytoplasm"/>
    <property type="evidence" value="ECO:0007669"/>
    <property type="project" value="TreeGrafter"/>
</dbReference>
<dbReference type="Proteomes" id="UP000054047">
    <property type="component" value="Unassembled WGS sequence"/>
</dbReference>
<evidence type="ECO:0000256" key="1">
    <source>
        <dbReference type="SAM" id="MobiDB-lite"/>
    </source>
</evidence>
<dbReference type="AlphaFoldDB" id="A0A0C2FYU2"/>
<evidence type="ECO:0000313" key="4">
    <source>
        <dbReference type="Proteomes" id="UP000054047"/>
    </source>
</evidence>
<dbReference type="PROSITE" id="PS50106">
    <property type="entry name" value="PDZ"/>
    <property type="match status" value="1"/>
</dbReference>
<dbReference type="PANTHER" id="PTHR10316:SF40">
    <property type="entry name" value="LD27118P"/>
    <property type="match status" value="1"/>
</dbReference>
<dbReference type="OrthoDB" id="66881at2759"/>
<dbReference type="InterPro" id="IPR001478">
    <property type="entry name" value="PDZ"/>
</dbReference>
<accession>A0A0C2FYU2</accession>
<dbReference type="SMART" id="SM00228">
    <property type="entry name" value="PDZ"/>
    <property type="match status" value="1"/>
</dbReference>
<feature type="compositionally biased region" description="Basic residues" evidence="1">
    <location>
        <begin position="9"/>
        <end position="25"/>
    </location>
</feature>
<gene>
    <name evidence="3" type="ORF">ANCDUO_18063</name>
</gene>
<proteinExistence type="predicted"/>
<dbReference type="InterPro" id="IPR036034">
    <property type="entry name" value="PDZ_sf"/>
</dbReference>
<dbReference type="GO" id="GO:0007165">
    <property type="term" value="P:signal transduction"/>
    <property type="evidence" value="ECO:0007669"/>
    <property type="project" value="TreeGrafter"/>
</dbReference>
<sequence length="264" mass="28587">MLRECPIGHRGRLVVRRSSPKHRSRTPAAEFRYGEQPRATPLPNVSPRSKTPAPVPGGRHEAEPTTMPAARAQTLQRQPNVSQADVWDGASFGARMKPSSTTLGFATPNYMPLSAFQFNKPNDLITVNLIRKPSGFGFRLLGGSETNTLLTVGQVVPGGAAAEDGRMQEGDEIVEIDGRNVEGVSHAEAVSLLEHAAHNKHVKLVVRRPRMGADPLRRQSLHVERPMGVAMGGSGEYDVSLTRNESDGFGFIIISSLNRNGSTI</sequence>
<name>A0A0C2FYU2_9BILA</name>
<feature type="non-terminal residue" evidence="3">
    <location>
        <position position="264"/>
    </location>
</feature>
<reference evidence="3 4" key="1">
    <citation type="submission" date="2013-12" db="EMBL/GenBank/DDBJ databases">
        <title>Draft genome of the parsitic nematode Ancylostoma duodenale.</title>
        <authorList>
            <person name="Mitreva M."/>
        </authorList>
    </citation>
    <scope>NUCLEOTIDE SEQUENCE [LARGE SCALE GENOMIC DNA]</scope>
    <source>
        <strain evidence="3 4">Zhejiang</strain>
    </source>
</reference>
<protein>
    <submittedName>
        <fullName evidence="3">PDZ/DHR/GLGF domain protein</fullName>
    </submittedName>
</protein>
<dbReference type="Gene3D" id="2.30.42.10">
    <property type="match status" value="1"/>
</dbReference>
<dbReference type="PANTHER" id="PTHR10316">
    <property type="entry name" value="MEMBRANE ASSOCIATED GUANYLATE KINASE-RELATED"/>
    <property type="match status" value="1"/>
</dbReference>
<dbReference type="SUPFAM" id="SSF50156">
    <property type="entry name" value="PDZ domain-like"/>
    <property type="match status" value="1"/>
</dbReference>
<dbReference type="Pfam" id="PF00595">
    <property type="entry name" value="PDZ"/>
    <property type="match status" value="1"/>
</dbReference>
<feature type="domain" description="PDZ" evidence="2">
    <location>
        <begin position="126"/>
        <end position="208"/>
    </location>
</feature>
<evidence type="ECO:0000259" key="2">
    <source>
        <dbReference type="PROSITE" id="PS50106"/>
    </source>
</evidence>
<dbReference type="EMBL" id="KN745258">
    <property type="protein sequence ID" value="KIH51844.1"/>
    <property type="molecule type" value="Genomic_DNA"/>
</dbReference>
<feature type="region of interest" description="Disordered" evidence="1">
    <location>
        <begin position="1"/>
        <end position="65"/>
    </location>
</feature>
<keyword evidence="4" id="KW-1185">Reference proteome</keyword>
<organism evidence="3 4">
    <name type="scientific">Ancylostoma duodenale</name>
    <dbReference type="NCBI Taxonomy" id="51022"/>
    <lineage>
        <taxon>Eukaryota</taxon>
        <taxon>Metazoa</taxon>
        <taxon>Ecdysozoa</taxon>
        <taxon>Nematoda</taxon>
        <taxon>Chromadorea</taxon>
        <taxon>Rhabditida</taxon>
        <taxon>Rhabditina</taxon>
        <taxon>Rhabditomorpha</taxon>
        <taxon>Strongyloidea</taxon>
        <taxon>Ancylostomatidae</taxon>
        <taxon>Ancylostomatinae</taxon>
        <taxon>Ancylostoma</taxon>
    </lineage>
</organism>